<evidence type="ECO:0000313" key="3">
    <source>
        <dbReference type="EMBL" id="PSN84151.1"/>
    </source>
</evidence>
<accession>A0A2R6ACL6</accession>
<evidence type="ECO:0000313" key="4">
    <source>
        <dbReference type="Proteomes" id="UP000240880"/>
    </source>
</evidence>
<name>A0A2R6ACL6_9ARCH</name>
<dbReference type="AlphaFoldDB" id="A0A2R6ACL6"/>
<dbReference type="SUPFAM" id="SSF51679">
    <property type="entry name" value="Bacterial luciferase-like"/>
    <property type="match status" value="1"/>
</dbReference>
<evidence type="ECO:0000256" key="1">
    <source>
        <dbReference type="ARBA" id="ARBA00023002"/>
    </source>
</evidence>
<dbReference type="InterPro" id="IPR011251">
    <property type="entry name" value="Luciferase-like_dom"/>
</dbReference>
<sequence length="334" mass="38123">MNVEFGYRCASEEHPAQVLLRNAQTAEKLGFDFIVTSDHFHPWFHTDGHSTFALSWLGALGQVTSRVWFGTGVTPPILRYHPALVAQAFATLSNLYPARVFLGVGTGEAMNEVPLGFEWPSYTERLERLKEAIFVIRSLWSNDFVSFQGKYFTLKGANLYDKPQKPPLIYVAGVGTNSTLLASQIGDGYMTVPAKPDIYKRNFEILKNGCEKRGVEFESFPKMVEVFVGYDEDYDKALNHLRRWKTVLIPNVLNREIYDPRVLEELSKSVDDSELLNTQAKVCTTIEDLVKVVEEYVRYGFNKIQLHSCSPNEQKFLFDFGTKCLPFLKEEFRA</sequence>
<dbReference type="PANTHER" id="PTHR43244">
    <property type="match status" value="1"/>
</dbReference>
<protein>
    <recommendedName>
        <fullName evidence="2">Luciferase-like domain-containing protein</fullName>
    </recommendedName>
</protein>
<gene>
    <name evidence="3" type="ORF">B9Q01_02135</name>
</gene>
<feature type="domain" description="Luciferase-like" evidence="2">
    <location>
        <begin position="15"/>
        <end position="244"/>
    </location>
</feature>
<dbReference type="NCBIfam" id="TIGR03557">
    <property type="entry name" value="F420_G6P_family"/>
    <property type="match status" value="1"/>
</dbReference>
<keyword evidence="1" id="KW-0560">Oxidoreductase</keyword>
<dbReference type="Proteomes" id="UP000240880">
    <property type="component" value="Unassembled WGS sequence"/>
</dbReference>
<dbReference type="Gene3D" id="3.20.20.30">
    <property type="entry name" value="Luciferase-like domain"/>
    <property type="match status" value="1"/>
</dbReference>
<comment type="caution">
    <text evidence="3">The sequence shown here is derived from an EMBL/GenBank/DDBJ whole genome shotgun (WGS) entry which is preliminary data.</text>
</comment>
<dbReference type="InterPro" id="IPR036661">
    <property type="entry name" value="Luciferase-like_sf"/>
</dbReference>
<organism evidence="3 4">
    <name type="scientific">Candidatus Marsarchaeota G1 archaeon OSP_D</name>
    <dbReference type="NCBI Taxonomy" id="1978155"/>
    <lineage>
        <taxon>Archaea</taxon>
        <taxon>Candidatus Marsarchaeota</taxon>
        <taxon>Candidatus Marsarchaeota group 1</taxon>
    </lineage>
</organism>
<dbReference type="Pfam" id="PF00296">
    <property type="entry name" value="Bac_luciferase"/>
    <property type="match status" value="1"/>
</dbReference>
<reference evidence="3 4" key="1">
    <citation type="submission" date="2017-04" db="EMBL/GenBank/DDBJ databases">
        <title>Novel microbial lineages endemic to geothermal iron-oxide mats fill important gaps in the evolutionary history of Archaea.</title>
        <authorList>
            <person name="Jay Z.J."/>
            <person name="Beam J.P."/>
            <person name="Dlakic M."/>
            <person name="Rusch D.B."/>
            <person name="Kozubal M.A."/>
            <person name="Inskeep W.P."/>
        </authorList>
    </citation>
    <scope>NUCLEOTIDE SEQUENCE [LARGE SCALE GENOMIC DNA]</scope>
    <source>
        <strain evidence="3">OSP_D</strain>
    </source>
</reference>
<dbReference type="InterPro" id="IPR019945">
    <property type="entry name" value="F420_G6P_DH-rel"/>
</dbReference>
<proteinExistence type="predicted"/>
<dbReference type="CDD" id="cd01097">
    <property type="entry name" value="Tetrahydromethanopterin_reductase"/>
    <property type="match status" value="1"/>
</dbReference>
<dbReference type="PANTHER" id="PTHR43244:SF1">
    <property type="entry name" value="5,10-METHYLENETETRAHYDROMETHANOPTERIN REDUCTASE"/>
    <property type="match status" value="1"/>
</dbReference>
<dbReference type="GO" id="GO:0016705">
    <property type="term" value="F:oxidoreductase activity, acting on paired donors, with incorporation or reduction of molecular oxygen"/>
    <property type="evidence" value="ECO:0007669"/>
    <property type="project" value="InterPro"/>
</dbReference>
<dbReference type="EMBL" id="NEXC01000007">
    <property type="protein sequence ID" value="PSN84151.1"/>
    <property type="molecule type" value="Genomic_DNA"/>
</dbReference>
<dbReference type="InterPro" id="IPR050564">
    <property type="entry name" value="F420-G6PD/mer"/>
</dbReference>
<evidence type="ECO:0000259" key="2">
    <source>
        <dbReference type="Pfam" id="PF00296"/>
    </source>
</evidence>